<name>A0AAE1UZK2_9SOLA</name>
<organism evidence="1 2">
    <name type="scientific">Anisodus tanguticus</name>
    <dbReference type="NCBI Taxonomy" id="243964"/>
    <lineage>
        <taxon>Eukaryota</taxon>
        <taxon>Viridiplantae</taxon>
        <taxon>Streptophyta</taxon>
        <taxon>Embryophyta</taxon>
        <taxon>Tracheophyta</taxon>
        <taxon>Spermatophyta</taxon>
        <taxon>Magnoliopsida</taxon>
        <taxon>eudicotyledons</taxon>
        <taxon>Gunneridae</taxon>
        <taxon>Pentapetalae</taxon>
        <taxon>asterids</taxon>
        <taxon>lamiids</taxon>
        <taxon>Solanales</taxon>
        <taxon>Solanaceae</taxon>
        <taxon>Solanoideae</taxon>
        <taxon>Hyoscyameae</taxon>
        <taxon>Anisodus</taxon>
    </lineage>
</organism>
<reference evidence="1" key="1">
    <citation type="submission" date="2023-12" db="EMBL/GenBank/DDBJ databases">
        <title>Genome assembly of Anisodus tanguticus.</title>
        <authorList>
            <person name="Wang Y.-J."/>
        </authorList>
    </citation>
    <scope>NUCLEOTIDE SEQUENCE</scope>
    <source>
        <strain evidence="1">KB-2021</strain>
        <tissue evidence="1">Leaf</tissue>
    </source>
</reference>
<dbReference type="AlphaFoldDB" id="A0AAE1UZK2"/>
<proteinExistence type="predicted"/>
<evidence type="ECO:0000313" key="2">
    <source>
        <dbReference type="Proteomes" id="UP001291623"/>
    </source>
</evidence>
<dbReference type="EMBL" id="JAVYJV010000021">
    <property type="protein sequence ID" value="KAK4342730.1"/>
    <property type="molecule type" value="Genomic_DNA"/>
</dbReference>
<comment type="caution">
    <text evidence="1">The sequence shown here is derived from an EMBL/GenBank/DDBJ whole genome shotgun (WGS) entry which is preliminary data.</text>
</comment>
<gene>
    <name evidence="1" type="ORF">RND71_038546</name>
</gene>
<dbReference type="Proteomes" id="UP001291623">
    <property type="component" value="Unassembled WGS sequence"/>
</dbReference>
<protein>
    <submittedName>
        <fullName evidence="1">Uncharacterized protein</fullName>
    </submittedName>
</protein>
<keyword evidence="2" id="KW-1185">Reference proteome</keyword>
<sequence length="295" mass="34216">MTGKGLRDTSSLSESQRRIVKNKRIASLFKKAQEFKPARHYSGYLSFMKRQPLISSILGDIEGAFLRFFVRVTVILWFQTLGVLPTAVVAPHVDVILTPDFALRPVDGSVLANDIVNCTVKFFTDRLLDRRKDNGKLTHWNRFMTSLRGSFKNEKRMNFERISLLWFNEMERLLMNPNISKEDNRVDTMETKVIRNDGRKVEIKIEGEVGTGSTKKVYAGDRTRDLAILRSTATPTWLPLRRTLPDVQFDPRSFICTVWTEFFYMYEFGPRSFNIYEFGPRNFGDFLRLPLGSVF</sequence>
<accession>A0AAE1UZK2</accession>
<evidence type="ECO:0000313" key="1">
    <source>
        <dbReference type="EMBL" id="KAK4342730.1"/>
    </source>
</evidence>